<evidence type="ECO:0000313" key="1">
    <source>
        <dbReference type="EMBL" id="CAD8204148.1"/>
    </source>
</evidence>
<evidence type="ECO:0000313" key="2">
    <source>
        <dbReference type="Proteomes" id="UP000689195"/>
    </source>
</evidence>
<comment type="caution">
    <text evidence="1">The sequence shown here is derived from an EMBL/GenBank/DDBJ whole genome shotgun (WGS) entry which is preliminary data.</text>
</comment>
<name>A0A8S1XUB6_9CILI</name>
<reference evidence="1" key="1">
    <citation type="submission" date="2021-01" db="EMBL/GenBank/DDBJ databases">
        <authorList>
            <consortium name="Genoscope - CEA"/>
            <person name="William W."/>
        </authorList>
    </citation>
    <scope>NUCLEOTIDE SEQUENCE</scope>
</reference>
<protein>
    <submittedName>
        <fullName evidence="1">Uncharacterized protein</fullName>
    </submittedName>
</protein>
<keyword evidence="2" id="KW-1185">Reference proteome</keyword>
<organism evidence="1 2">
    <name type="scientific">Paramecium pentaurelia</name>
    <dbReference type="NCBI Taxonomy" id="43138"/>
    <lineage>
        <taxon>Eukaryota</taxon>
        <taxon>Sar</taxon>
        <taxon>Alveolata</taxon>
        <taxon>Ciliophora</taxon>
        <taxon>Intramacronucleata</taxon>
        <taxon>Oligohymenophorea</taxon>
        <taxon>Peniculida</taxon>
        <taxon>Parameciidae</taxon>
        <taxon>Paramecium</taxon>
    </lineage>
</organism>
<dbReference type="OrthoDB" id="315653at2759"/>
<dbReference type="Proteomes" id="UP000689195">
    <property type="component" value="Unassembled WGS sequence"/>
</dbReference>
<gene>
    <name evidence="1" type="ORF">PPENT_87.1.T1360052</name>
</gene>
<proteinExistence type="predicted"/>
<accession>A0A8S1XUB6</accession>
<dbReference type="EMBL" id="CAJJDO010000136">
    <property type="protein sequence ID" value="CAD8204148.1"/>
    <property type="molecule type" value="Genomic_DNA"/>
</dbReference>
<dbReference type="AlphaFoldDB" id="A0A8S1XUB6"/>
<sequence length="696" mass="82925">MIFRLLYSITRTKLSSNIDFKKRCLNTLELQFDKVDDIIKSTPTLFLRGGGCVGSKAKIKSQMQNTIPMNYLQTMKLNSQLIVDKCDQLLDNFSRNEIMMSLQWFFYNRYWICEICKNDNLILMLYDLALNQFRQLISFISVYLRGSSCLCYYVLEVSNDLLMIIYTYQLKDEQRVLLVEVHDELLSMIDIIKQDLEVYQNFWTSGLDFQITLIKIVLINSRTNSKEQQDKLISIESSAFSSLLSLSISEDFTNALFDFAKYLLIEKYNQFSYPIQTYQIYYFFFLLKWSIIKNIQEQNLVNKQIANLQLGYQQYVQNSDNWIVHFCWINAISDLISYRQIISKTIFLKNQDDMKQKQLWNQLIKQNIIQILPYDKYLGKLNNSCSFKSIDYETEQILNGLDFTFQKLKKKEEKNNLPPRFELFGVDEQVKKLQWLKQLLQVIKDKILEQYIESQVESFQLPSQDVQTKNNGYNYDLVLNKEGEVQQLEFSLSKLSYLLHEVDFTMIVEKKRIEICQEQVKLYENQIKKISKIRIKKIKINQEFNKISQKIFIMSGSNQIFQINTIQFQIKLQNQEDFNSNFLNLKNQNPKNNQNKIKRMIEIYLFGMLRFKQKSFYKNLIFNNNYYRTFGGLTISQHSQQIMNNKIKKQVNSQLISLKSLKGLKYSLLIMNTIKNLRNFLFNRNFKLLKIYQNLT</sequence>